<proteinExistence type="predicted"/>
<reference evidence="2" key="1">
    <citation type="journal article" date="2019" name="Int. J. Syst. Evol. Microbiol.">
        <title>The Global Catalogue of Microorganisms (GCM) 10K type strain sequencing project: providing services to taxonomists for standard genome sequencing and annotation.</title>
        <authorList>
            <consortium name="The Broad Institute Genomics Platform"/>
            <consortium name="The Broad Institute Genome Sequencing Center for Infectious Disease"/>
            <person name="Wu L."/>
            <person name="Ma J."/>
        </authorList>
    </citation>
    <scope>NUCLEOTIDE SEQUENCE [LARGE SCALE GENOMIC DNA]</scope>
    <source>
        <strain evidence="2">CGMCC 1.12922</strain>
    </source>
</reference>
<evidence type="ECO:0000313" key="1">
    <source>
        <dbReference type="EMBL" id="GGD40789.1"/>
    </source>
</evidence>
<organism evidence="1 2">
    <name type="scientific">Sinisalibacter lacisalsi</name>
    <dbReference type="NCBI Taxonomy" id="1526570"/>
    <lineage>
        <taxon>Bacteria</taxon>
        <taxon>Pseudomonadati</taxon>
        <taxon>Pseudomonadota</taxon>
        <taxon>Alphaproteobacteria</taxon>
        <taxon>Rhodobacterales</taxon>
        <taxon>Roseobacteraceae</taxon>
        <taxon>Sinisalibacter</taxon>
    </lineage>
</organism>
<accession>A0ABQ1QQE8</accession>
<dbReference type="RefSeq" id="WP_188528406.1">
    <property type="nucleotide sequence ID" value="NZ_BMGI01000004.1"/>
</dbReference>
<dbReference type="Proteomes" id="UP000617355">
    <property type="component" value="Unassembled WGS sequence"/>
</dbReference>
<comment type="caution">
    <text evidence="1">The sequence shown here is derived from an EMBL/GenBank/DDBJ whole genome shotgun (WGS) entry which is preliminary data.</text>
</comment>
<keyword evidence="2" id="KW-1185">Reference proteome</keyword>
<dbReference type="EMBL" id="BMGI01000004">
    <property type="protein sequence ID" value="GGD40789.1"/>
    <property type="molecule type" value="Genomic_DNA"/>
</dbReference>
<sequence>MTLHLDPPRIRGPIRIAVLCERVREVSAWPGGVTGRFGKTPAAVLLAEGDRLTAVDLAGRRLDIATLEAACPGLVAAMRGADPG</sequence>
<gene>
    <name evidence="1" type="ORF">GCM10011358_25880</name>
</gene>
<evidence type="ECO:0000313" key="2">
    <source>
        <dbReference type="Proteomes" id="UP000617355"/>
    </source>
</evidence>
<name>A0ABQ1QQE8_9RHOB</name>
<protein>
    <submittedName>
        <fullName evidence="1">Uncharacterized protein</fullName>
    </submittedName>
</protein>